<protein>
    <submittedName>
        <fullName evidence="2">DUF4292 domain-containing protein</fullName>
    </submittedName>
</protein>
<sequence length="239" mass="25679">MRKQLINLIAFVAIPALTFAQTADEIIDKNIAAVGGADKIAAVKTLQYDQNISIMGQELTGKTTIVVAQSYRNDIAVMGQQIVQVTDGDKGWTINPMTGAATAQALPDEQVKILKGNASVIGTDLATAKDKKYPVELVGKEKVNDKDVYNLKITRPEGVANYYVDATTFQLASMKTTVSIQGQSGEVKVKYGNYKTIEGLTIPSSLELENPGMPGPLAMTLTNIVFNPKVDPGIFAMPK</sequence>
<dbReference type="RefSeq" id="WP_167214984.1">
    <property type="nucleotide sequence ID" value="NZ_CP050063.1"/>
</dbReference>
<accession>A0A6G9ATY9</accession>
<reference evidence="2 3" key="1">
    <citation type="submission" date="2020-03" db="EMBL/GenBank/DDBJ databases">
        <authorList>
            <person name="Kim M.K."/>
        </authorList>
    </citation>
    <scope>NUCLEOTIDE SEQUENCE [LARGE SCALE GENOMIC DNA]</scope>
    <source>
        <strain evidence="2 3">BT328</strain>
    </source>
</reference>
<keyword evidence="3" id="KW-1185">Reference proteome</keyword>
<evidence type="ECO:0000256" key="1">
    <source>
        <dbReference type="SAM" id="SignalP"/>
    </source>
</evidence>
<dbReference type="KEGG" id="spib:G8759_26195"/>
<dbReference type="Proteomes" id="UP000501802">
    <property type="component" value="Chromosome"/>
</dbReference>
<organism evidence="2 3">
    <name type="scientific">Spirosoma aureum</name>
    <dbReference type="NCBI Taxonomy" id="2692134"/>
    <lineage>
        <taxon>Bacteria</taxon>
        <taxon>Pseudomonadati</taxon>
        <taxon>Bacteroidota</taxon>
        <taxon>Cytophagia</taxon>
        <taxon>Cytophagales</taxon>
        <taxon>Cytophagaceae</taxon>
        <taxon>Spirosoma</taxon>
    </lineage>
</organism>
<feature type="chain" id="PRO_5026251737" evidence="1">
    <location>
        <begin position="21"/>
        <end position="239"/>
    </location>
</feature>
<evidence type="ECO:0000313" key="3">
    <source>
        <dbReference type="Proteomes" id="UP000501802"/>
    </source>
</evidence>
<gene>
    <name evidence="2" type="ORF">G8759_26195</name>
</gene>
<name>A0A6G9ATY9_9BACT</name>
<evidence type="ECO:0000313" key="2">
    <source>
        <dbReference type="EMBL" id="QIP15870.1"/>
    </source>
</evidence>
<feature type="signal peptide" evidence="1">
    <location>
        <begin position="1"/>
        <end position="20"/>
    </location>
</feature>
<keyword evidence="1" id="KW-0732">Signal</keyword>
<proteinExistence type="predicted"/>
<dbReference type="AlphaFoldDB" id="A0A6G9ATY9"/>
<dbReference type="EMBL" id="CP050063">
    <property type="protein sequence ID" value="QIP15870.1"/>
    <property type="molecule type" value="Genomic_DNA"/>
</dbReference>
<dbReference type="Gene3D" id="2.50.20.10">
    <property type="entry name" value="Lipoprotein localisation LolA/LolB/LppX"/>
    <property type="match status" value="1"/>
</dbReference>